<dbReference type="InterPro" id="IPR046150">
    <property type="entry name" value="DUF6152"/>
</dbReference>
<sequence>MIQRRTLLLGSTLALPLAARAHHGWSSFDQTRPIWLEGRAAQVVWRNPHAELKLELPADPKLPADLASRAVPAQTAAVDGKALLAAAQLPKRRDKTWAVELAPLTRLQAWSVPEIQAGTTLAVLGFTFTDEKGDAVLRAEYLFLGGKAYGLRSSPA</sequence>
<gene>
    <name evidence="1" type="ORF">AQPW35_26460</name>
</gene>
<dbReference type="AlphaFoldDB" id="A0A480AUW4"/>
<name>A0A480AUW4_9BURK</name>
<accession>A0A480AUW4</accession>
<dbReference type="Pfam" id="PF19649">
    <property type="entry name" value="DUF6152"/>
    <property type="match status" value="1"/>
</dbReference>
<dbReference type="EMBL" id="BJCL01000006">
    <property type="protein sequence ID" value="GCL63565.1"/>
    <property type="molecule type" value="Genomic_DNA"/>
</dbReference>
<evidence type="ECO:0000313" key="1">
    <source>
        <dbReference type="EMBL" id="GCL63565.1"/>
    </source>
</evidence>
<keyword evidence="2" id="KW-1185">Reference proteome</keyword>
<dbReference type="Proteomes" id="UP000301751">
    <property type="component" value="Unassembled WGS sequence"/>
</dbReference>
<organism evidence="1 2">
    <name type="scientific">Pseudaquabacterium pictum</name>
    <dbReference type="NCBI Taxonomy" id="2315236"/>
    <lineage>
        <taxon>Bacteria</taxon>
        <taxon>Pseudomonadati</taxon>
        <taxon>Pseudomonadota</taxon>
        <taxon>Betaproteobacteria</taxon>
        <taxon>Burkholderiales</taxon>
        <taxon>Sphaerotilaceae</taxon>
        <taxon>Pseudaquabacterium</taxon>
    </lineage>
</organism>
<comment type="caution">
    <text evidence="1">The sequence shown here is derived from an EMBL/GenBank/DDBJ whole genome shotgun (WGS) entry which is preliminary data.</text>
</comment>
<dbReference type="OrthoDB" id="513141at2"/>
<proteinExistence type="predicted"/>
<evidence type="ECO:0000313" key="2">
    <source>
        <dbReference type="Proteomes" id="UP000301751"/>
    </source>
</evidence>
<protein>
    <submittedName>
        <fullName evidence="1">Uncharacterized protein</fullName>
    </submittedName>
</protein>
<reference evidence="2" key="1">
    <citation type="submission" date="2019-03" db="EMBL/GenBank/DDBJ databases">
        <title>Aquabacterium pictum sp.nov., the first bacteriochlorophyll a-containing freshwater bacterium in the genus Aquabacterium of the class Betaproteobacteria.</title>
        <authorList>
            <person name="Hirose S."/>
            <person name="Tank M."/>
            <person name="Hara E."/>
            <person name="Tamaki H."/>
            <person name="Takaichi S."/>
            <person name="Haruta S."/>
            <person name="Hanada S."/>
        </authorList>
    </citation>
    <scope>NUCLEOTIDE SEQUENCE [LARGE SCALE GENOMIC DNA]</scope>
    <source>
        <strain evidence="2">W35</strain>
    </source>
</reference>
<dbReference type="RefSeq" id="WP_137733305.1">
    <property type="nucleotide sequence ID" value="NZ_BJCL01000006.1"/>
</dbReference>